<reference evidence="2 3" key="1">
    <citation type="journal article" date="2023" name="bioRxiv">
        <title>Conserved and derived expression patterns and positive selection on dental genes reveal complex evolutionary context of ever-growing rodent molars.</title>
        <authorList>
            <person name="Calamari Z.T."/>
            <person name="Song A."/>
            <person name="Cohen E."/>
            <person name="Akter M."/>
            <person name="Roy R.D."/>
            <person name="Hallikas O."/>
            <person name="Christensen M.M."/>
            <person name="Li P."/>
            <person name="Marangoni P."/>
            <person name="Jernvall J."/>
            <person name="Klein O.D."/>
        </authorList>
    </citation>
    <scope>NUCLEOTIDE SEQUENCE [LARGE SCALE GENOMIC DNA]</scope>
    <source>
        <strain evidence="2">V071</strain>
    </source>
</reference>
<evidence type="ECO:0000313" key="3">
    <source>
        <dbReference type="Proteomes" id="UP001488838"/>
    </source>
</evidence>
<evidence type="ECO:0000313" key="2">
    <source>
        <dbReference type="EMBL" id="KAK7801818.1"/>
    </source>
</evidence>
<organism evidence="2 3">
    <name type="scientific">Myodes glareolus</name>
    <name type="common">Bank vole</name>
    <name type="synonym">Clethrionomys glareolus</name>
    <dbReference type="NCBI Taxonomy" id="447135"/>
    <lineage>
        <taxon>Eukaryota</taxon>
        <taxon>Metazoa</taxon>
        <taxon>Chordata</taxon>
        <taxon>Craniata</taxon>
        <taxon>Vertebrata</taxon>
        <taxon>Euteleostomi</taxon>
        <taxon>Mammalia</taxon>
        <taxon>Eutheria</taxon>
        <taxon>Euarchontoglires</taxon>
        <taxon>Glires</taxon>
        <taxon>Rodentia</taxon>
        <taxon>Myomorpha</taxon>
        <taxon>Muroidea</taxon>
        <taxon>Cricetidae</taxon>
        <taxon>Arvicolinae</taxon>
        <taxon>Myodes</taxon>
    </lineage>
</organism>
<name>A0AAW0HJZ1_MYOGA</name>
<accession>A0AAW0HJZ1</accession>
<keyword evidence="3" id="KW-1185">Reference proteome</keyword>
<sequence>MPKTLVARQAQDQLAVHSPRRELSCRNPKLRMPNKQAFILNGRQKYDCSKTLMWFSSPLSQESNGHHAGKNHERSGGGSFHSRLSSVFF</sequence>
<proteinExistence type="predicted"/>
<feature type="region of interest" description="Disordered" evidence="1">
    <location>
        <begin position="59"/>
        <end position="89"/>
    </location>
</feature>
<comment type="caution">
    <text evidence="2">The sequence shown here is derived from an EMBL/GenBank/DDBJ whole genome shotgun (WGS) entry which is preliminary data.</text>
</comment>
<dbReference type="AlphaFoldDB" id="A0AAW0HJZ1"/>
<gene>
    <name evidence="2" type="ORF">U0070_015507</name>
</gene>
<protein>
    <submittedName>
        <fullName evidence="2">Uncharacterized protein</fullName>
    </submittedName>
</protein>
<feature type="region of interest" description="Disordered" evidence="1">
    <location>
        <begin position="1"/>
        <end position="22"/>
    </location>
</feature>
<dbReference type="EMBL" id="JBBHLL010000488">
    <property type="protein sequence ID" value="KAK7801818.1"/>
    <property type="molecule type" value="Genomic_DNA"/>
</dbReference>
<evidence type="ECO:0000256" key="1">
    <source>
        <dbReference type="SAM" id="MobiDB-lite"/>
    </source>
</evidence>
<dbReference type="Proteomes" id="UP001488838">
    <property type="component" value="Unassembled WGS sequence"/>
</dbReference>